<evidence type="ECO:0000313" key="2">
    <source>
        <dbReference type="Proteomes" id="UP000824029"/>
    </source>
</evidence>
<evidence type="ECO:0008006" key="3">
    <source>
        <dbReference type="Google" id="ProtNLM"/>
    </source>
</evidence>
<dbReference type="EMBL" id="DXBZ01000036">
    <property type="protein sequence ID" value="HIZ17846.1"/>
    <property type="molecule type" value="Genomic_DNA"/>
</dbReference>
<reference evidence="1" key="2">
    <citation type="submission" date="2021-04" db="EMBL/GenBank/DDBJ databases">
        <authorList>
            <person name="Gilroy R."/>
        </authorList>
    </citation>
    <scope>NUCLEOTIDE SEQUENCE</scope>
    <source>
        <strain evidence="1">ChiHecolR3B27-1887</strain>
    </source>
</reference>
<evidence type="ECO:0000313" key="1">
    <source>
        <dbReference type="EMBL" id="HIZ17846.1"/>
    </source>
</evidence>
<comment type="caution">
    <text evidence="1">The sequence shown here is derived from an EMBL/GenBank/DDBJ whole genome shotgun (WGS) entry which is preliminary data.</text>
</comment>
<sequence>MSKTVEKNIAAALDDAERRGACCAPEDRLMREAMRSRKNAIVEPVRGLFFRSDAWESLEPPEKTLHLMRALAPAHPTWRFCGASAAVAYGLPVTWSLLSNVFVATPSGASYRSCPGIVRRHLSDDAAQVRDGLPLVPFWRTVFDCLAAFEAPDALAIADAALQASGMSPHGLTELLGKEFRGHRGVRRAIEVATLADARAESGGESIARAVMRQLGFALPELQVWIEDPVEPGKWFRVDFLWLTEDSRLIIGELDGRQKTERPELMGGRDALRVMQDERLRESHLTALHPAIIRFPYEVARDQNRLGPLLEHYGVPHGANTWPTAAPEIVTRSSRLDYAAGPLRVIRAQARI</sequence>
<dbReference type="AlphaFoldDB" id="A0A9D2DIX1"/>
<protein>
    <recommendedName>
        <fullName evidence="3">DUF559 domain-containing protein</fullName>
    </recommendedName>
</protein>
<dbReference type="Proteomes" id="UP000824029">
    <property type="component" value="Unassembled WGS sequence"/>
</dbReference>
<reference evidence="1" key="1">
    <citation type="journal article" date="2021" name="PeerJ">
        <title>Extensive microbial diversity within the chicken gut microbiome revealed by metagenomics and culture.</title>
        <authorList>
            <person name="Gilroy R."/>
            <person name="Ravi A."/>
            <person name="Getino M."/>
            <person name="Pursley I."/>
            <person name="Horton D.L."/>
            <person name="Alikhan N.F."/>
            <person name="Baker D."/>
            <person name="Gharbi K."/>
            <person name="Hall N."/>
            <person name="Watson M."/>
            <person name="Adriaenssens E.M."/>
            <person name="Foster-Nyarko E."/>
            <person name="Jarju S."/>
            <person name="Secka A."/>
            <person name="Antonio M."/>
            <person name="Oren A."/>
            <person name="Chaudhuri R.R."/>
            <person name="La Ragione R."/>
            <person name="Hildebrand F."/>
            <person name="Pallen M.J."/>
        </authorList>
    </citation>
    <scope>NUCLEOTIDE SEQUENCE</scope>
    <source>
        <strain evidence="1">ChiHecolR3B27-1887</strain>
    </source>
</reference>
<proteinExistence type="predicted"/>
<gene>
    <name evidence="1" type="ORF">IAA22_01870</name>
</gene>
<organism evidence="1 2">
    <name type="scientific">Candidatus Olsenella stercoravium</name>
    <dbReference type="NCBI Taxonomy" id="2838713"/>
    <lineage>
        <taxon>Bacteria</taxon>
        <taxon>Bacillati</taxon>
        <taxon>Actinomycetota</taxon>
        <taxon>Coriobacteriia</taxon>
        <taxon>Coriobacteriales</taxon>
        <taxon>Atopobiaceae</taxon>
        <taxon>Olsenella</taxon>
    </lineage>
</organism>
<name>A0A9D2DIX1_9ACTN</name>
<accession>A0A9D2DIX1</accession>